<dbReference type="VEuPathDB" id="FungiDB:LEMA_uP023430.1"/>
<keyword evidence="1" id="KW-0732">Signal</keyword>
<sequence length="84" mass="8925">MHLPLIFTFVTTAAAAATYTVAQKAACKGLKRGATCVPPECTGIFLPPDCLDPDPRNPPISDGCNPKFFEHLPLGKPLIGLICM</sequence>
<dbReference type="Proteomes" id="UP000002668">
    <property type="component" value="Genome"/>
</dbReference>
<evidence type="ECO:0000256" key="1">
    <source>
        <dbReference type="SAM" id="SignalP"/>
    </source>
</evidence>
<gene>
    <name evidence="2" type="ORF">LEMA_uP023430.1</name>
</gene>
<evidence type="ECO:0000313" key="3">
    <source>
        <dbReference type="Proteomes" id="UP000002668"/>
    </source>
</evidence>
<feature type="chain" id="PRO_5003193646" evidence="1">
    <location>
        <begin position="17"/>
        <end position="84"/>
    </location>
</feature>
<protein>
    <submittedName>
        <fullName evidence="2">Predicted protein</fullName>
    </submittedName>
</protein>
<name>E5AC22_LEPMJ</name>
<reference evidence="3" key="1">
    <citation type="journal article" date="2011" name="Nat. Commun.">
        <title>Effector diversification within compartments of the Leptosphaeria maculans genome affected by Repeat-Induced Point mutations.</title>
        <authorList>
            <person name="Rouxel T."/>
            <person name="Grandaubert J."/>
            <person name="Hane J.K."/>
            <person name="Hoede C."/>
            <person name="van de Wouw A.P."/>
            <person name="Couloux A."/>
            <person name="Dominguez V."/>
            <person name="Anthouard V."/>
            <person name="Bally P."/>
            <person name="Bourras S."/>
            <person name="Cozijnsen A.J."/>
            <person name="Ciuffetti L.M."/>
            <person name="Degrave A."/>
            <person name="Dilmaghani A."/>
            <person name="Duret L."/>
            <person name="Fudal I."/>
            <person name="Goodwin S.B."/>
            <person name="Gout L."/>
            <person name="Glaser N."/>
            <person name="Linglin J."/>
            <person name="Kema G.H.J."/>
            <person name="Lapalu N."/>
            <person name="Lawrence C.B."/>
            <person name="May K."/>
            <person name="Meyer M."/>
            <person name="Ollivier B."/>
            <person name="Poulain J."/>
            <person name="Schoch C.L."/>
            <person name="Simon A."/>
            <person name="Spatafora J.W."/>
            <person name="Stachowiak A."/>
            <person name="Turgeon B.G."/>
            <person name="Tyler B.M."/>
            <person name="Vincent D."/>
            <person name="Weissenbach J."/>
            <person name="Amselem J."/>
            <person name="Quesneville H."/>
            <person name="Oliver R.P."/>
            <person name="Wincker P."/>
            <person name="Balesdent M.-H."/>
            <person name="Howlett B.J."/>
        </authorList>
    </citation>
    <scope>NUCLEOTIDE SEQUENCE [LARGE SCALE GENOMIC DNA]</scope>
    <source>
        <strain evidence="3">JN3 / isolate v23.1.3 / race Av1-4-5-6-7-8</strain>
    </source>
</reference>
<dbReference type="InParanoid" id="E5AC22"/>
<dbReference type="AlphaFoldDB" id="E5AC22"/>
<organism evidence="3">
    <name type="scientific">Leptosphaeria maculans (strain JN3 / isolate v23.1.3 / race Av1-4-5-6-7-8)</name>
    <name type="common">Blackleg fungus</name>
    <name type="synonym">Phoma lingam</name>
    <dbReference type="NCBI Taxonomy" id="985895"/>
    <lineage>
        <taxon>Eukaryota</taxon>
        <taxon>Fungi</taxon>
        <taxon>Dikarya</taxon>
        <taxon>Ascomycota</taxon>
        <taxon>Pezizomycotina</taxon>
        <taxon>Dothideomycetes</taxon>
        <taxon>Pleosporomycetidae</taxon>
        <taxon>Pleosporales</taxon>
        <taxon>Pleosporineae</taxon>
        <taxon>Leptosphaeriaceae</taxon>
        <taxon>Plenodomus</taxon>
        <taxon>Plenodomus lingam/Leptosphaeria maculans species complex</taxon>
    </lineage>
</organism>
<evidence type="ECO:0000313" key="2">
    <source>
        <dbReference type="EMBL" id="CBY01213.1"/>
    </source>
</evidence>
<accession>E5AC22</accession>
<dbReference type="EMBL" id="FP929138">
    <property type="protein sequence ID" value="CBY01213.1"/>
    <property type="molecule type" value="Genomic_DNA"/>
</dbReference>
<keyword evidence="3" id="KW-1185">Reference proteome</keyword>
<dbReference type="HOGENOM" id="CLU_2527896_0_0_1"/>
<feature type="signal peptide" evidence="1">
    <location>
        <begin position="1"/>
        <end position="16"/>
    </location>
</feature>
<proteinExistence type="predicted"/>